<gene>
    <name evidence="1" type="ORF">LCGC14_1485600</name>
</gene>
<proteinExistence type="predicted"/>
<organism evidence="1">
    <name type="scientific">marine sediment metagenome</name>
    <dbReference type="NCBI Taxonomy" id="412755"/>
    <lineage>
        <taxon>unclassified sequences</taxon>
        <taxon>metagenomes</taxon>
        <taxon>ecological metagenomes</taxon>
    </lineage>
</organism>
<evidence type="ECO:0000313" key="1">
    <source>
        <dbReference type="EMBL" id="KKM66003.1"/>
    </source>
</evidence>
<protein>
    <submittedName>
        <fullName evidence="1">Uncharacterized protein</fullName>
    </submittedName>
</protein>
<name>A0A0F9J8W9_9ZZZZ</name>
<comment type="caution">
    <text evidence="1">The sequence shown here is derived from an EMBL/GenBank/DDBJ whole genome shotgun (WGS) entry which is preliminary data.</text>
</comment>
<dbReference type="AlphaFoldDB" id="A0A0F9J8W9"/>
<dbReference type="EMBL" id="LAZR01010620">
    <property type="protein sequence ID" value="KKM66003.1"/>
    <property type="molecule type" value="Genomic_DNA"/>
</dbReference>
<reference evidence="1" key="1">
    <citation type="journal article" date="2015" name="Nature">
        <title>Complex archaea that bridge the gap between prokaryotes and eukaryotes.</title>
        <authorList>
            <person name="Spang A."/>
            <person name="Saw J.H."/>
            <person name="Jorgensen S.L."/>
            <person name="Zaremba-Niedzwiedzka K."/>
            <person name="Martijn J."/>
            <person name="Lind A.E."/>
            <person name="van Eijk R."/>
            <person name="Schleper C."/>
            <person name="Guy L."/>
            <person name="Ettema T.J."/>
        </authorList>
    </citation>
    <scope>NUCLEOTIDE SEQUENCE</scope>
</reference>
<sequence length="150" mass="17672">MAHRFDNFDDAFAELSDDFDPVKTWHTTAGTHAQAAFDGCPDPVDRTHFYRLYDAVQSIRSCLTVLLNLTRDTWDQSSFWESVYWANKDVPAGPEYELTLINMIEAYIKADDDHRSAQRLLFDAYQASMYDKPFDREYHAQWIQRFRSWA</sequence>
<accession>A0A0F9J8W9</accession>